<comment type="pathway">
    <text evidence="1">Protein modification; protein ubiquitination.</text>
</comment>
<dbReference type="FunFam" id="1.25.40.420:FF:000008">
    <property type="entry name" value="BTB/POZ domain-containing protein POB1"/>
    <property type="match status" value="1"/>
</dbReference>
<evidence type="ECO:0000313" key="4">
    <source>
        <dbReference type="EMBL" id="KAK2572064.1"/>
    </source>
</evidence>
<dbReference type="Pfam" id="PF07707">
    <property type="entry name" value="BACK"/>
    <property type="match status" value="1"/>
</dbReference>
<dbReference type="GO" id="GO:0022008">
    <property type="term" value="P:neurogenesis"/>
    <property type="evidence" value="ECO:0007669"/>
    <property type="project" value="TreeGrafter"/>
</dbReference>
<evidence type="ECO:0000313" key="5">
    <source>
        <dbReference type="Proteomes" id="UP001249851"/>
    </source>
</evidence>
<dbReference type="GO" id="GO:0005829">
    <property type="term" value="C:cytosol"/>
    <property type="evidence" value="ECO:0007669"/>
    <property type="project" value="TreeGrafter"/>
</dbReference>
<organism evidence="4 5">
    <name type="scientific">Acropora cervicornis</name>
    <name type="common">Staghorn coral</name>
    <dbReference type="NCBI Taxonomy" id="6130"/>
    <lineage>
        <taxon>Eukaryota</taxon>
        <taxon>Metazoa</taxon>
        <taxon>Cnidaria</taxon>
        <taxon>Anthozoa</taxon>
        <taxon>Hexacorallia</taxon>
        <taxon>Scleractinia</taxon>
        <taxon>Astrocoeniina</taxon>
        <taxon>Acroporidae</taxon>
        <taxon>Acropora</taxon>
    </lineage>
</organism>
<dbReference type="InterPro" id="IPR011705">
    <property type="entry name" value="BACK"/>
</dbReference>
<dbReference type="PANTHER" id="PTHR45774">
    <property type="entry name" value="BTB/POZ DOMAIN-CONTAINING"/>
    <property type="match status" value="1"/>
</dbReference>
<reference evidence="4" key="1">
    <citation type="journal article" date="2023" name="G3 (Bethesda)">
        <title>Whole genome assembly and annotation of the endangered Caribbean coral Acropora cervicornis.</title>
        <authorList>
            <person name="Selwyn J.D."/>
            <person name="Vollmer S.V."/>
        </authorList>
    </citation>
    <scope>NUCLEOTIDE SEQUENCE</scope>
    <source>
        <strain evidence="4">K2</strain>
    </source>
</reference>
<feature type="domain" description="BTB" evidence="3">
    <location>
        <begin position="35"/>
        <end position="110"/>
    </location>
</feature>
<dbReference type="Gene3D" id="3.30.710.10">
    <property type="entry name" value="Potassium Channel Kv1.1, Chain A"/>
    <property type="match status" value="1"/>
</dbReference>
<dbReference type="PANTHER" id="PTHR45774:SF3">
    <property type="entry name" value="BTB (POZ) DOMAIN-CONTAINING 2B-RELATED"/>
    <property type="match status" value="1"/>
</dbReference>
<dbReference type="InterPro" id="IPR000210">
    <property type="entry name" value="BTB/POZ_dom"/>
</dbReference>
<dbReference type="Proteomes" id="UP001249851">
    <property type="component" value="Unassembled WGS sequence"/>
</dbReference>
<dbReference type="Gene3D" id="1.25.40.420">
    <property type="match status" value="1"/>
</dbReference>
<keyword evidence="5" id="KW-1185">Reference proteome</keyword>
<evidence type="ECO:0000259" key="3">
    <source>
        <dbReference type="PROSITE" id="PS50097"/>
    </source>
</evidence>
<comment type="caution">
    <text evidence="4">The sequence shown here is derived from an EMBL/GenBank/DDBJ whole genome shotgun (WGS) entry which is preliminary data.</text>
</comment>
<dbReference type="Pfam" id="PF00651">
    <property type="entry name" value="BTB"/>
    <property type="match status" value="1"/>
</dbReference>
<sequence length="328" mass="37869">MKTLPAVMNSSKAWQPIGKTIGERCAFAFTNELLSDVKFVAGERESTTDNERRVIAAHKFVLSISSPVFLAMFYGEMAETSEVIQLPDTDYDSLLEFFRFLYSDEVKLTEDNVMQLLYLANKYMVPSLADRCTEYIQNNLDQTNVLCVLSNAQKFEEETLVQRCWEFIDKKTEDIVKADEFFELDRCLVESIVNRDGLCIKEVELFKAVDRWVSAESERQGFHQNSGGNIKRKILGETIVKSIRFPLMSQKDFMSHVPDSNILTSDEIIDLMKHFNGVPLQNRLPFLQTPRKRTIRDSQKTRRLGTYIPPAVSWFSHTRFKPPESTRC</sequence>
<protein>
    <submittedName>
        <fullName evidence="4">BTB/POZ domain-containing protein 2</fullName>
    </submittedName>
</protein>
<dbReference type="SMART" id="SM00875">
    <property type="entry name" value="BACK"/>
    <property type="match status" value="1"/>
</dbReference>
<keyword evidence="2" id="KW-0833">Ubl conjugation pathway</keyword>
<dbReference type="PROSITE" id="PS50097">
    <property type="entry name" value="BTB"/>
    <property type="match status" value="1"/>
</dbReference>
<dbReference type="SMART" id="SM00225">
    <property type="entry name" value="BTB"/>
    <property type="match status" value="1"/>
</dbReference>
<accession>A0AAD9R2S1</accession>
<dbReference type="InterPro" id="IPR011333">
    <property type="entry name" value="SKP1/BTB/POZ_sf"/>
</dbReference>
<proteinExistence type="predicted"/>
<evidence type="ECO:0000256" key="1">
    <source>
        <dbReference type="ARBA" id="ARBA00004906"/>
    </source>
</evidence>
<gene>
    <name evidence="4" type="ORF">P5673_003499</name>
</gene>
<reference evidence="4" key="2">
    <citation type="journal article" date="2023" name="Science">
        <title>Genomic signatures of disease resistance in endangered staghorn corals.</title>
        <authorList>
            <person name="Vollmer S.V."/>
            <person name="Selwyn J.D."/>
            <person name="Despard B.A."/>
            <person name="Roesel C.L."/>
        </authorList>
    </citation>
    <scope>NUCLEOTIDE SEQUENCE</scope>
    <source>
        <strain evidence="4">K2</strain>
    </source>
</reference>
<name>A0AAD9R2S1_ACRCE</name>
<dbReference type="EMBL" id="JARQWQ010000005">
    <property type="protein sequence ID" value="KAK2572064.1"/>
    <property type="molecule type" value="Genomic_DNA"/>
</dbReference>
<evidence type="ECO:0000256" key="2">
    <source>
        <dbReference type="ARBA" id="ARBA00022786"/>
    </source>
</evidence>
<dbReference type="SUPFAM" id="SSF54695">
    <property type="entry name" value="POZ domain"/>
    <property type="match status" value="1"/>
</dbReference>
<dbReference type="AlphaFoldDB" id="A0AAD9R2S1"/>